<protein>
    <submittedName>
        <fullName evidence="1">Uncharacterized protein</fullName>
    </submittedName>
</protein>
<reference evidence="1 2" key="1">
    <citation type="submission" date="2016-10" db="EMBL/GenBank/DDBJ databases">
        <authorList>
            <person name="de Groot N.N."/>
        </authorList>
    </citation>
    <scope>NUCLEOTIDE SEQUENCE [LARGE SCALE GENOMIC DNA]</scope>
    <source>
        <strain evidence="1 2">CGMCC 1.10434</strain>
    </source>
</reference>
<organism evidence="1 2">
    <name type="scientific">Amphibacillus marinus</name>
    <dbReference type="NCBI Taxonomy" id="872970"/>
    <lineage>
        <taxon>Bacteria</taxon>
        <taxon>Bacillati</taxon>
        <taxon>Bacillota</taxon>
        <taxon>Bacilli</taxon>
        <taxon>Bacillales</taxon>
        <taxon>Bacillaceae</taxon>
        <taxon>Amphibacillus</taxon>
    </lineage>
</organism>
<name>A0A1H8QCY3_9BACI</name>
<evidence type="ECO:0000313" key="1">
    <source>
        <dbReference type="EMBL" id="SEO52089.1"/>
    </source>
</evidence>
<keyword evidence="2" id="KW-1185">Reference proteome</keyword>
<dbReference type="AlphaFoldDB" id="A0A1H8QCY3"/>
<dbReference type="RefSeq" id="WP_177178288.1">
    <property type="nucleotide sequence ID" value="NZ_FODJ01000008.1"/>
</dbReference>
<sequence>MANYDLNLSLEREGTGYLIKTGMKSLMERIAASLREEGIDAEVCKKIDKGSGA</sequence>
<dbReference type="STRING" id="872970.SAMN04488134_108125"/>
<gene>
    <name evidence="1" type="ORF">SAMN04488134_108125</name>
</gene>
<dbReference type="EMBL" id="FODJ01000008">
    <property type="protein sequence ID" value="SEO52089.1"/>
    <property type="molecule type" value="Genomic_DNA"/>
</dbReference>
<evidence type="ECO:0000313" key="2">
    <source>
        <dbReference type="Proteomes" id="UP000199300"/>
    </source>
</evidence>
<proteinExistence type="predicted"/>
<accession>A0A1H8QCY3</accession>
<dbReference type="Proteomes" id="UP000199300">
    <property type="component" value="Unassembled WGS sequence"/>
</dbReference>